<evidence type="ECO:0000256" key="8">
    <source>
        <dbReference type="HAMAP-Rule" id="MF_00917"/>
    </source>
</evidence>
<comment type="catalytic activity">
    <reaction evidence="8">
        <text>6-carboxy-5,6,7,8-tetrahydropterin + H(+) = 7-carboxy-7-carbaguanine + NH4(+)</text>
        <dbReference type="Rhea" id="RHEA:27974"/>
        <dbReference type="ChEBI" id="CHEBI:15378"/>
        <dbReference type="ChEBI" id="CHEBI:28938"/>
        <dbReference type="ChEBI" id="CHEBI:61032"/>
        <dbReference type="ChEBI" id="CHEBI:61036"/>
        <dbReference type="EC" id="4.3.99.3"/>
    </reaction>
</comment>
<keyword evidence="2 8" id="KW-0949">S-adenosyl-L-methionine</keyword>
<feature type="binding site" evidence="8">
    <location>
        <position position="33"/>
    </location>
    <ligand>
        <name>substrate</name>
    </ligand>
</feature>
<accession>A0ABM6LHT5</accession>
<comment type="similarity">
    <text evidence="8">Belongs to the radical SAM superfamily. 7-carboxy-7-deazaguanine synthase family.</text>
</comment>
<comment type="cofactor">
    <cofactor evidence="8">
        <name>[4Fe-4S] cluster</name>
        <dbReference type="ChEBI" id="CHEBI:49883"/>
    </cofactor>
    <text evidence="8">Binds 1 [4Fe-4S] cluster. The cluster is coordinated with 3 cysteines and an exchangeable S-adenosyl-L-methionine.</text>
</comment>
<feature type="binding site" evidence="8">
    <location>
        <position position="46"/>
    </location>
    <ligand>
        <name>Mg(2+)</name>
        <dbReference type="ChEBI" id="CHEBI:18420"/>
    </ligand>
</feature>
<feature type="binding site" evidence="8">
    <location>
        <position position="37"/>
    </location>
    <ligand>
        <name>[4Fe-4S] cluster</name>
        <dbReference type="ChEBI" id="CHEBI:49883"/>
        <note>4Fe-4S-S-AdoMet</note>
    </ligand>
</feature>
<dbReference type="RefSeq" id="WP_006636234.1">
    <property type="nucleotide sequence ID" value="NZ_BORD01000005.1"/>
</dbReference>
<evidence type="ECO:0000313" key="11">
    <source>
        <dbReference type="Proteomes" id="UP000196877"/>
    </source>
</evidence>
<feature type="binding site" evidence="8">
    <location>
        <position position="41"/>
    </location>
    <ligand>
        <name>[4Fe-4S] cluster</name>
        <dbReference type="ChEBI" id="CHEBI:49883"/>
        <note>4Fe-4S-S-AdoMet</note>
    </ligand>
</feature>
<keyword evidence="1 8" id="KW-0004">4Fe-4S</keyword>
<dbReference type="CDD" id="cd01335">
    <property type="entry name" value="Radical_SAM"/>
    <property type="match status" value="1"/>
</dbReference>
<sequence length="234" mass="26912">MNFDTNASLPLVEMFETIEGEGSAAGKQTTFIRLFHCNLRCVWCDTTYSYAPSKPEFEATIEEIAEKVRCLGNHYVCLTGGEPLIHGEKSMALIDRLAKIDCIQDIHVETNGAILLKPFINMRRLSTIISNKVRFIMDFKLPDSGEMKKMVYENFDLLDEQDEIKFVIGTEHDFNIAMEIIDKHYKKGRLLMSPVWETMTPADLVKKVLNSRRKDIQVNLQIHKIIWDPQTRGV</sequence>
<keyword evidence="7 8" id="KW-0456">Lyase</keyword>
<feature type="binding site" evidence="8">
    <location>
        <position position="81"/>
    </location>
    <ligand>
        <name>S-adenosyl-L-methionine</name>
        <dbReference type="ChEBI" id="CHEBI:59789"/>
    </ligand>
</feature>
<dbReference type="GO" id="GO:0016829">
    <property type="term" value="F:lyase activity"/>
    <property type="evidence" value="ECO:0007669"/>
    <property type="project" value="UniProtKB-KW"/>
</dbReference>
<dbReference type="InterPro" id="IPR058240">
    <property type="entry name" value="rSAM_sf"/>
</dbReference>
<feature type="binding site" evidence="8">
    <location>
        <position position="44"/>
    </location>
    <ligand>
        <name>[4Fe-4S] cluster</name>
        <dbReference type="ChEBI" id="CHEBI:49883"/>
        <note>4Fe-4S-S-AdoMet</note>
    </ligand>
</feature>
<dbReference type="GeneID" id="92853677"/>
<dbReference type="EC" id="4.3.99.3" evidence="8"/>
<feature type="binding site" evidence="8">
    <location>
        <begin position="43"/>
        <end position="45"/>
    </location>
    <ligand>
        <name>S-adenosyl-L-methionine</name>
        <dbReference type="ChEBI" id="CHEBI:59789"/>
    </ligand>
</feature>
<keyword evidence="11" id="KW-1185">Reference proteome</keyword>
<evidence type="ECO:0000256" key="1">
    <source>
        <dbReference type="ARBA" id="ARBA00022485"/>
    </source>
</evidence>
<keyword evidence="8" id="KW-0671">Queuosine biosynthesis</keyword>
<dbReference type="PANTHER" id="PTHR42836:SF1">
    <property type="entry name" value="7-CARBOXY-7-DEAZAGUANINE SYNTHASE"/>
    <property type="match status" value="1"/>
</dbReference>
<comment type="caution">
    <text evidence="8">Lacks conserved residue(s) required for the propagation of feature annotation.</text>
</comment>
<dbReference type="PROSITE" id="PS51918">
    <property type="entry name" value="RADICAL_SAM"/>
    <property type="match status" value="1"/>
</dbReference>
<evidence type="ECO:0000256" key="2">
    <source>
        <dbReference type="ARBA" id="ARBA00022691"/>
    </source>
</evidence>
<evidence type="ECO:0000259" key="9">
    <source>
        <dbReference type="PROSITE" id="PS51918"/>
    </source>
</evidence>
<comment type="cofactor">
    <cofactor evidence="8">
        <name>S-adenosyl-L-methionine</name>
        <dbReference type="ChEBI" id="CHEBI:59789"/>
    </cofactor>
    <text evidence="8">Binds 1 S-adenosyl-L-methionine per subunit.</text>
</comment>
<feature type="binding site" evidence="8">
    <location>
        <begin position="18"/>
        <end position="20"/>
    </location>
    <ligand>
        <name>substrate</name>
    </ligand>
</feature>
<dbReference type="Gene3D" id="3.20.20.70">
    <property type="entry name" value="Aldolase class I"/>
    <property type="match status" value="1"/>
</dbReference>
<proteinExistence type="inferred from homology"/>
<name>A0ABM6LHT5_9BACI</name>
<reference evidence="10 11" key="1">
    <citation type="submission" date="2017-06" db="EMBL/GenBank/DDBJ databases">
        <title>Genome sequence of Bacillus sonorensis strain SRCM101395.</title>
        <authorList>
            <person name="Cho S.H."/>
        </authorList>
    </citation>
    <scope>NUCLEOTIDE SEQUENCE [LARGE SCALE GENOMIC DNA]</scope>
    <source>
        <strain evidence="10 11">SRCM101395</strain>
    </source>
</reference>
<evidence type="ECO:0000313" key="10">
    <source>
        <dbReference type="EMBL" id="ASB88885.1"/>
    </source>
</evidence>
<comment type="cofactor">
    <cofactor evidence="8">
        <name>Mg(2+)</name>
        <dbReference type="ChEBI" id="CHEBI:18420"/>
    </cofactor>
</comment>
<comment type="subunit">
    <text evidence="8">Homodimer.</text>
</comment>
<dbReference type="HAMAP" id="MF_00917">
    <property type="entry name" value="QueE"/>
    <property type="match status" value="1"/>
</dbReference>
<keyword evidence="6 8" id="KW-0411">Iron-sulfur</keyword>
<comment type="pathway">
    <text evidence="8">Purine metabolism; 7-cyano-7-deazaguanine biosynthesis.</text>
</comment>
<keyword evidence="5 8" id="KW-0408">Iron</keyword>
<feature type="binding site" evidence="8">
    <location>
        <position position="79"/>
    </location>
    <ligand>
        <name>substrate</name>
    </ligand>
</feature>
<feature type="domain" description="Radical SAM core" evidence="9">
    <location>
        <begin position="24"/>
        <end position="229"/>
    </location>
</feature>
<dbReference type="EMBL" id="CP021920">
    <property type="protein sequence ID" value="ASB88885.1"/>
    <property type="molecule type" value="Genomic_DNA"/>
</dbReference>
<evidence type="ECO:0000256" key="4">
    <source>
        <dbReference type="ARBA" id="ARBA00022842"/>
    </source>
</evidence>
<dbReference type="InterPro" id="IPR007197">
    <property type="entry name" value="rSAM"/>
</dbReference>
<evidence type="ECO:0000256" key="5">
    <source>
        <dbReference type="ARBA" id="ARBA00023004"/>
    </source>
</evidence>
<dbReference type="SFLD" id="SFLDS00029">
    <property type="entry name" value="Radical_SAM"/>
    <property type="match status" value="1"/>
</dbReference>
<evidence type="ECO:0000256" key="6">
    <source>
        <dbReference type="ARBA" id="ARBA00023014"/>
    </source>
</evidence>
<keyword evidence="3 8" id="KW-0479">Metal-binding</keyword>
<keyword evidence="4 8" id="KW-0460">Magnesium</keyword>
<organism evidence="10 11">
    <name type="scientific">Bacillus sonorensis</name>
    <dbReference type="NCBI Taxonomy" id="119858"/>
    <lineage>
        <taxon>Bacteria</taxon>
        <taxon>Bacillati</taxon>
        <taxon>Bacillota</taxon>
        <taxon>Bacilli</taxon>
        <taxon>Bacillales</taxon>
        <taxon>Bacillaceae</taxon>
        <taxon>Bacillus</taxon>
    </lineage>
</organism>
<evidence type="ECO:0000256" key="3">
    <source>
        <dbReference type="ARBA" id="ARBA00022723"/>
    </source>
</evidence>
<dbReference type="Proteomes" id="UP000196877">
    <property type="component" value="Chromosome"/>
</dbReference>
<evidence type="ECO:0000256" key="7">
    <source>
        <dbReference type="ARBA" id="ARBA00023239"/>
    </source>
</evidence>
<dbReference type="InterPro" id="IPR013785">
    <property type="entry name" value="Aldolase_TIM"/>
</dbReference>
<dbReference type="Pfam" id="PF04055">
    <property type="entry name" value="Radical_SAM"/>
    <property type="match status" value="1"/>
</dbReference>
<comment type="function">
    <text evidence="8">Catalyzes the complex heterocyclic radical-mediated conversion of 6-carboxy-5,6,7,8-tetrahydropterin (CPH4) to 7-carboxy-7-deazaguanine (CDG), a step common to the biosynthetic pathways of all 7-deazapurine-containing compounds.</text>
</comment>
<gene>
    <name evidence="8 10" type="primary">queE</name>
    <name evidence="10" type="ORF">S101395_02377</name>
</gene>
<protein>
    <recommendedName>
        <fullName evidence="8">7-carboxy-7-deazaguanine synthase</fullName>
        <shortName evidence="8">CDG synthase</shortName>
        <ecNumber evidence="8">4.3.99.3</ecNumber>
    </recommendedName>
    <alternativeName>
        <fullName evidence="8">Queuosine biosynthesis protein QueE</fullName>
    </alternativeName>
</protein>
<dbReference type="InterPro" id="IPR024924">
    <property type="entry name" value="7-CO-7-deazaguanine_synth-like"/>
</dbReference>
<dbReference type="PANTHER" id="PTHR42836">
    <property type="entry name" value="7-CARBOXY-7-DEAZAGUANINE SYNTHASE"/>
    <property type="match status" value="1"/>
</dbReference>
<dbReference type="PIRSF" id="PIRSF000370">
    <property type="entry name" value="QueE"/>
    <property type="match status" value="1"/>
</dbReference>
<dbReference type="SUPFAM" id="SSF102114">
    <property type="entry name" value="Radical SAM enzymes"/>
    <property type="match status" value="1"/>
</dbReference>